<evidence type="ECO:0000259" key="3">
    <source>
        <dbReference type="PROSITE" id="PS51272"/>
    </source>
</evidence>
<protein>
    <submittedName>
        <fullName evidence="4">S-layer homology domain-containing protein</fullName>
    </submittedName>
</protein>
<dbReference type="InterPro" id="IPR001119">
    <property type="entry name" value="SLH_dom"/>
</dbReference>
<dbReference type="PROSITE" id="PS51272">
    <property type="entry name" value="SLH"/>
    <property type="match status" value="1"/>
</dbReference>
<name>A0AAU0UK09_9FIRM</name>
<dbReference type="EMBL" id="CP121694">
    <property type="protein sequence ID" value="WRO20581.1"/>
    <property type="molecule type" value="Genomic_DNA"/>
</dbReference>
<sequence length="81" mass="8774">MSSDENSALSFVFNTGIMKGLDNNTFAPDKPITRAELATALKRTLNTLEVAEPVMNDNTEDAPISDKRVIENPPLPDKGAN</sequence>
<feature type="region of interest" description="Disordered" evidence="2">
    <location>
        <begin position="52"/>
        <end position="81"/>
    </location>
</feature>
<evidence type="ECO:0000256" key="2">
    <source>
        <dbReference type="SAM" id="MobiDB-lite"/>
    </source>
</evidence>
<dbReference type="Pfam" id="PF00395">
    <property type="entry name" value="SLH"/>
    <property type="match status" value="1"/>
</dbReference>
<dbReference type="AlphaFoldDB" id="A0AAU0UK09"/>
<evidence type="ECO:0000313" key="4">
    <source>
        <dbReference type="EMBL" id="WRO20581.1"/>
    </source>
</evidence>
<organism evidence="4 5">
    <name type="scientific">Metallumcola ferriviriculae</name>
    <dbReference type="NCBI Taxonomy" id="3039180"/>
    <lineage>
        <taxon>Bacteria</taxon>
        <taxon>Bacillati</taxon>
        <taxon>Bacillota</taxon>
        <taxon>Clostridia</taxon>
        <taxon>Neomoorellales</taxon>
        <taxon>Desulfitibacteraceae</taxon>
        <taxon>Metallumcola</taxon>
    </lineage>
</organism>
<dbReference type="Proteomes" id="UP001329915">
    <property type="component" value="Chromosome"/>
</dbReference>
<keyword evidence="5" id="KW-1185">Reference proteome</keyword>
<accession>A0AAU0UK09</accession>
<reference evidence="4 5" key="1">
    <citation type="submission" date="2023-04" db="EMBL/GenBank/DDBJ databases">
        <authorList>
            <person name="Hsu D."/>
        </authorList>
    </citation>
    <scope>NUCLEOTIDE SEQUENCE [LARGE SCALE GENOMIC DNA]</scope>
    <source>
        <strain evidence="4 5">MK1</strain>
    </source>
</reference>
<proteinExistence type="predicted"/>
<gene>
    <name evidence="4" type="ORF">MFMK1_000364</name>
</gene>
<feature type="domain" description="SLH" evidence="3">
    <location>
        <begin position="1"/>
        <end position="55"/>
    </location>
</feature>
<dbReference type="KEGG" id="dbc:MFMK1_000364"/>
<dbReference type="RefSeq" id="WP_366923472.1">
    <property type="nucleotide sequence ID" value="NZ_CP121694.1"/>
</dbReference>
<evidence type="ECO:0000313" key="5">
    <source>
        <dbReference type="Proteomes" id="UP001329915"/>
    </source>
</evidence>
<evidence type="ECO:0000256" key="1">
    <source>
        <dbReference type="ARBA" id="ARBA00022737"/>
    </source>
</evidence>
<keyword evidence="1" id="KW-0677">Repeat</keyword>